<dbReference type="Pfam" id="PF08263">
    <property type="entry name" value="LRRNT_2"/>
    <property type="match status" value="1"/>
</dbReference>
<evidence type="ECO:0000256" key="2">
    <source>
        <dbReference type="ARBA" id="ARBA00022525"/>
    </source>
</evidence>
<dbReference type="PANTHER" id="PTHR32093:SF120">
    <property type="entry name" value="LEUCINE-RICH REPEAT EXTENSIN-LIKE PROTEIN 3-RELATED"/>
    <property type="match status" value="1"/>
</dbReference>
<dbReference type="PANTHER" id="PTHR32093">
    <property type="entry name" value="LEUCINE-RICH REPEAT EXTENSIN-LIKE PROTEIN 3-RELATED"/>
    <property type="match status" value="1"/>
</dbReference>
<accession>A0A540KPT1</accession>
<comment type="subcellular location">
    <subcellularLocation>
        <location evidence="1">Secreted</location>
    </subcellularLocation>
</comment>
<dbReference type="Proteomes" id="UP000315295">
    <property type="component" value="Unassembled WGS sequence"/>
</dbReference>
<keyword evidence="4" id="KW-0732">Signal</keyword>
<keyword evidence="5" id="KW-0677">Repeat</keyword>
<protein>
    <recommendedName>
        <fullName evidence="6">Leucine-rich repeat-containing N-terminal plant-type domain-containing protein</fullName>
    </recommendedName>
</protein>
<comment type="caution">
    <text evidence="7">The sequence shown here is derived from an EMBL/GenBank/DDBJ whole genome shotgun (WGS) entry which is preliminary data.</text>
</comment>
<name>A0A540KPT1_MALBA</name>
<keyword evidence="2" id="KW-0964">Secreted</keyword>
<keyword evidence="8" id="KW-1185">Reference proteome</keyword>
<evidence type="ECO:0000313" key="8">
    <source>
        <dbReference type="Proteomes" id="UP000315295"/>
    </source>
</evidence>
<keyword evidence="3" id="KW-0433">Leucine-rich repeat</keyword>
<evidence type="ECO:0000256" key="5">
    <source>
        <dbReference type="ARBA" id="ARBA00022737"/>
    </source>
</evidence>
<proteinExistence type="predicted"/>
<evidence type="ECO:0000256" key="3">
    <source>
        <dbReference type="ARBA" id="ARBA00022614"/>
    </source>
</evidence>
<evidence type="ECO:0000313" key="7">
    <source>
        <dbReference type="EMBL" id="TQD76210.1"/>
    </source>
</evidence>
<sequence length="239" mass="26330">MEAGASKFDLAKVLVDEKKLTAPSTSSPALLYTTEEFGDRSEHVTVDPSLVFENDQLRNAYIALQALKQAILSDPFNITGNWVGSNVCKYTGVFCTKAPTRTESKPIQVETEPAKADKTGWIKPQGALPLSLFGEEQEEDSGAGKSKVGILEQSHQVRLRRLLERRHGAALEPQIGLEVLGDLPHQPLEWQLADQELRALLVLPDLSQRHRSRPEAVRLLHSSGRRSRLPGCLGGQLLP</sequence>
<dbReference type="AlphaFoldDB" id="A0A540KPT1"/>
<reference evidence="7 8" key="1">
    <citation type="journal article" date="2019" name="G3 (Bethesda)">
        <title>Sequencing of a Wild Apple (Malus baccata) Genome Unravels the Differences Between Cultivated and Wild Apple Species Regarding Disease Resistance and Cold Tolerance.</title>
        <authorList>
            <person name="Chen X."/>
        </authorList>
    </citation>
    <scope>NUCLEOTIDE SEQUENCE [LARGE SCALE GENOMIC DNA]</scope>
    <source>
        <strain evidence="8">cv. Shandingzi</strain>
        <tissue evidence="7">Leaves</tissue>
    </source>
</reference>
<dbReference type="InterPro" id="IPR051582">
    <property type="entry name" value="LRR_extensin-like_regulator"/>
</dbReference>
<dbReference type="GO" id="GO:0005576">
    <property type="term" value="C:extracellular region"/>
    <property type="evidence" value="ECO:0007669"/>
    <property type="project" value="UniProtKB-SubCell"/>
</dbReference>
<dbReference type="EMBL" id="VIEB01001044">
    <property type="protein sequence ID" value="TQD76210.1"/>
    <property type="molecule type" value="Genomic_DNA"/>
</dbReference>
<feature type="domain" description="Leucine-rich repeat-containing N-terminal plant-type" evidence="6">
    <location>
        <begin position="63"/>
        <end position="96"/>
    </location>
</feature>
<dbReference type="InterPro" id="IPR013210">
    <property type="entry name" value="LRR_N_plant-typ"/>
</dbReference>
<gene>
    <name evidence="7" type="ORF">C1H46_038237</name>
</gene>
<evidence type="ECO:0000259" key="6">
    <source>
        <dbReference type="Pfam" id="PF08263"/>
    </source>
</evidence>
<evidence type="ECO:0000256" key="4">
    <source>
        <dbReference type="ARBA" id="ARBA00022729"/>
    </source>
</evidence>
<dbReference type="STRING" id="106549.A0A540KPT1"/>
<evidence type="ECO:0000256" key="1">
    <source>
        <dbReference type="ARBA" id="ARBA00004613"/>
    </source>
</evidence>
<organism evidence="7 8">
    <name type="scientific">Malus baccata</name>
    <name type="common">Siberian crab apple</name>
    <name type="synonym">Pyrus baccata</name>
    <dbReference type="NCBI Taxonomy" id="106549"/>
    <lineage>
        <taxon>Eukaryota</taxon>
        <taxon>Viridiplantae</taxon>
        <taxon>Streptophyta</taxon>
        <taxon>Embryophyta</taxon>
        <taxon>Tracheophyta</taxon>
        <taxon>Spermatophyta</taxon>
        <taxon>Magnoliopsida</taxon>
        <taxon>eudicotyledons</taxon>
        <taxon>Gunneridae</taxon>
        <taxon>Pentapetalae</taxon>
        <taxon>rosids</taxon>
        <taxon>fabids</taxon>
        <taxon>Rosales</taxon>
        <taxon>Rosaceae</taxon>
        <taxon>Amygdaloideae</taxon>
        <taxon>Maleae</taxon>
        <taxon>Malus</taxon>
    </lineage>
</organism>